<dbReference type="InterPro" id="IPR007312">
    <property type="entry name" value="Phosphoesterase"/>
</dbReference>
<keyword evidence="4" id="KW-1185">Reference proteome</keyword>
<feature type="chain" id="PRO_5038737119" evidence="2">
    <location>
        <begin position="24"/>
        <end position="124"/>
    </location>
</feature>
<sequence>MSSGRRVPFTLVLFFCLFISSHSLTSNYNFRKKHKIKGPIKTLVIIVMENRSFDHLLGWLKSTRPDIDGLSAQSQTQSTSPTPTPLLSLSLTMLSSSILTQATFFKRSENRYLGRMTALLTQLQ</sequence>
<dbReference type="GO" id="GO:0016788">
    <property type="term" value="F:hydrolase activity, acting on ester bonds"/>
    <property type="evidence" value="ECO:0007669"/>
    <property type="project" value="InterPro"/>
</dbReference>
<protein>
    <submittedName>
        <fullName evidence="3">Uncharacterized protein</fullName>
    </submittedName>
</protein>
<dbReference type="EMBL" id="JAIQCV010000003">
    <property type="protein sequence ID" value="KAH1115105.1"/>
    <property type="molecule type" value="Genomic_DNA"/>
</dbReference>
<dbReference type="InterPro" id="IPR017850">
    <property type="entry name" value="Alkaline_phosphatase_core_sf"/>
</dbReference>
<dbReference type="OrthoDB" id="5135119at2759"/>
<evidence type="ECO:0000313" key="3">
    <source>
        <dbReference type="EMBL" id="KAH1115105.1"/>
    </source>
</evidence>
<organism evidence="3 4">
    <name type="scientific">Gossypium stocksii</name>
    <dbReference type="NCBI Taxonomy" id="47602"/>
    <lineage>
        <taxon>Eukaryota</taxon>
        <taxon>Viridiplantae</taxon>
        <taxon>Streptophyta</taxon>
        <taxon>Embryophyta</taxon>
        <taxon>Tracheophyta</taxon>
        <taxon>Spermatophyta</taxon>
        <taxon>Magnoliopsida</taxon>
        <taxon>eudicotyledons</taxon>
        <taxon>Gunneridae</taxon>
        <taxon>Pentapetalae</taxon>
        <taxon>rosids</taxon>
        <taxon>malvids</taxon>
        <taxon>Malvales</taxon>
        <taxon>Malvaceae</taxon>
        <taxon>Malvoideae</taxon>
        <taxon>Gossypium</taxon>
    </lineage>
</organism>
<name>A0A9D3WB41_9ROSI</name>
<reference evidence="3 4" key="1">
    <citation type="journal article" date="2021" name="Plant Biotechnol. J.">
        <title>Multi-omics assisted identification of the key and species-specific regulatory components of drought-tolerant mechanisms in Gossypium stocksii.</title>
        <authorList>
            <person name="Yu D."/>
            <person name="Ke L."/>
            <person name="Zhang D."/>
            <person name="Wu Y."/>
            <person name="Sun Y."/>
            <person name="Mei J."/>
            <person name="Sun J."/>
            <person name="Sun Y."/>
        </authorList>
    </citation>
    <scope>NUCLEOTIDE SEQUENCE [LARGE SCALE GENOMIC DNA]</scope>
    <source>
        <strain evidence="4">cv. E1</strain>
        <tissue evidence="3">Leaf</tissue>
    </source>
</reference>
<evidence type="ECO:0000256" key="2">
    <source>
        <dbReference type="SAM" id="SignalP"/>
    </source>
</evidence>
<accession>A0A9D3WB41</accession>
<evidence type="ECO:0000313" key="4">
    <source>
        <dbReference type="Proteomes" id="UP000828251"/>
    </source>
</evidence>
<gene>
    <name evidence="3" type="ORF">J1N35_008483</name>
</gene>
<keyword evidence="1" id="KW-0378">Hydrolase</keyword>
<feature type="signal peptide" evidence="2">
    <location>
        <begin position="1"/>
        <end position="23"/>
    </location>
</feature>
<dbReference type="GO" id="GO:0006796">
    <property type="term" value="P:phosphate-containing compound metabolic process"/>
    <property type="evidence" value="ECO:0007669"/>
    <property type="project" value="UniProtKB-ARBA"/>
</dbReference>
<dbReference type="AlphaFoldDB" id="A0A9D3WB41"/>
<keyword evidence="2" id="KW-0732">Signal</keyword>
<proteinExistence type="predicted"/>
<dbReference type="Proteomes" id="UP000828251">
    <property type="component" value="Unassembled WGS sequence"/>
</dbReference>
<dbReference type="Pfam" id="PF04185">
    <property type="entry name" value="Phosphoesterase"/>
    <property type="match status" value="1"/>
</dbReference>
<evidence type="ECO:0000256" key="1">
    <source>
        <dbReference type="ARBA" id="ARBA00022801"/>
    </source>
</evidence>
<dbReference type="Gene3D" id="3.40.720.10">
    <property type="entry name" value="Alkaline Phosphatase, subunit A"/>
    <property type="match status" value="1"/>
</dbReference>
<comment type="caution">
    <text evidence="3">The sequence shown here is derived from an EMBL/GenBank/DDBJ whole genome shotgun (WGS) entry which is preliminary data.</text>
</comment>